<evidence type="ECO:0000256" key="1">
    <source>
        <dbReference type="ARBA" id="ARBA00004651"/>
    </source>
</evidence>
<dbReference type="PANTHER" id="PTHR30472:SF25">
    <property type="entry name" value="ABC TRANSPORTER PERMEASE PROTEIN MJ0876-RELATED"/>
    <property type="match status" value="1"/>
</dbReference>
<dbReference type="FunFam" id="1.10.3470.10:FF:000001">
    <property type="entry name" value="Vitamin B12 ABC transporter permease BtuC"/>
    <property type="match status" value="1"/>
</dbReference>
<evidence type="ECO:0000313" key="10">
    <source>
        <dbReference type="Proteomes" id="UP000245166"/>
    </source>
</evidence>
<proteinExistence type="inferred from homology"/>
<dbReference type="GO" id="GO:0005886">
    <property type="term" value="C:plasma membrane"/>
    <property type="evidence" value="ECO:0007669"/>
    <property type="project" value="UniProtKB-SubCell"/>
</dbReference>
<accession>A0A2U1ZVG0</accession>
<evidence type="ECO:0000256" key="6">
    <source>
        <dbReference type="ARBA" id="ARBA00022989"/>
    </source>
</evidence>
<feature type="transmembrane region" description="Helical" evidence="8">
    <location>
        <begin position="299"/>
        <end position="317"/>
    </location>
</feature>
<dbReference type="Gene3D" id="1.10.3470.10">
    <property type="entry name" value="ABC transporter involved in vitamin B12 uptake, BtuC"/>
    <property type="match status" value="1"/>
</dbReference>
<evidence type="ECO:0000256" key="2">
    <source>
        <dbReference type="ARBA" id="ARBA00007935"/>
    </source>
</evidence>
<keyword evidence="3" id="KW-0813">Transport</keyword>
<evidence type="ECO:0000256" key="7">
    <source>
        <dbReference type="ARBA" id="ARBA00023136"/>
    </source>
</evidence>
<dbReference type="Pfam" id="PF01032">
    <property type="entry name" value="FecCD"/>
    <property type="match status" value="1"/>
</dbReference>
<comment type="similarity">
    <text evidence="2">Belongs to the binding-protein-dependent transport system permease family. FecCD subfamily.</text>
</comment>
<dbReference type="EMBL" id="PYHR01000002">
    <property type="protein sequence ID" value="PWD50930.1"/>
    <property type="molecule type" value="Genomic_DNA"/>
</dbReference>
<dbReference type="OrthoDB" id="9782305at2"/>
<dbReference type="SUPFAM" id="SSF81345">
    <property type="entry name" value="ABC transporter involved in vitamin B12 uptake, BtuC"/>
    <property type="match status" value="1"/>
</dbReference>
<feature type="transmembrane region" description="Helical" evidence="8">
    <location>
        <begin position="77"/>
        <end position="97"/>
    </location>
</feature>
<feature type="transmembrane region" description="Helical" evidence="8">
    <location>
        <begin position="324"/>
        <end position="344"/>
    </location>
</feature>
<feature type="transmembrane region" description="Helical" evidence="8">
    <location>
        <begin position="254"/>
        <end position="287"/>
    </location>
</feature>
<keyword evidence="6 8" id="KW-1133">Transmembrane helix</keyword>
<comment type="subcellular location">
    <subcellularLocation>
        <location evidence="1">Cell membrane</location>
        <topology evidence="1">Multi-pass membrane protein</topology>
    </subcellularLocation>
</comment>
<dbReference type="CDD" id="cd06550">
    <property type="entry name" value="TM_ABC_iron-siderophores_like"/>
    <property type="match status" value="1"/>
</dbReference>
<name>A0A2U1ZVG0_9MICO</name>
<feature type="transmembrane region" description="Helical" evidence="8">
    <location>
        <begin position="135"/>
        <end position="154"/>
    </location>
</feature>
<dbReference type="InterPro" id="IPR037294">
    <property type="entry name" value="ABC_BtuC-like"/>
</dbReference>
<protein>
    <submittedName>
        <fullName evidence="9">Heme ABC transporter permease</fullName>
    </submittedName>
</protein>
<feature type="transmembrane region" description="Helical" evidence="8">
    <location>
        <begin position="209"/>
        <end position="234"/>
    </location>
</feature>
<dbReference type="Proteomes" id="UP000245166">
    <property type="component" value="Unassembled WGS sequence"/>
</dbReference>
<feature type="transmembrane region" description="Helical" evidence="8">
    <location>
        <begin position="166"/>
        <end position="189"/>
    </location>
</feature>
<keyword evidence="7 8" id="KW-0472">Membrane</keyword>
<dbReference type="GO" id="GO:0033214">
    <property type="term" value="P:siderophore-iron import into cell"/>
    <property type="evidence" value="ECO:0007669"/>
    <property type="project" value="TreeGrafter"/>
</dbReference>
<dbReference type="AlphaFoldDB" id="A0A2U1ZVG0"/>
<evidence type="ECO:0000256" key="4">
    <source>
        <dbReference type="ARBA" id="ARBA00022475"/>
    </source>
</evidence>
<dbReference type="InterPro" id="IPR000522">
    <property type="entry name" value="ABC_transptr_permease_BtuC"/>
</dbReference>
<evidence type="ECO:0000256" key="8">
    <source>
        <dbReference type="SAM" id="Phobius"/>
    </source>
</evidence>
<evidence type="ECO:0000313" key="9">
    <source>
        <dbReference type="EMBL" id="PWD50930.1"/>
    </source>
</evidence>
<comment type="caution">
    <text evidence="9">The sequence shown here is derived from an EMBL/GenBank/DDBJ whole genome shotgun (WGS) entry which is preliminary data.</text>
</comment>
<dbReference type="GO" id="GO:0022857">
    <property type="term" value="F:transmembrane transporter activity"/>
    <property type="evidence" value="ECO:0007669"/>
    <property type="project" value="InterPro"/>
</dbReference>
<dbReference type="RefSeq" id="WP_109229312.1">
    <property type="nucleotide sequence ID" value="NZ_PYHR01000002.1"/>
</dbReference>
<gene>
    <name evidence="9" type="ORF">C8046_09975</name>
</gene>
<keyword evidence="5 8" id="KW-0812">Transmembrane</keyword>
<evidence type="ECO:0000256" key="3">
    <source>
        <dbReference type="ARBA" id="ARBA00022448"/>
    </source>
</evidence>
<sequence length="355" mass="36409">MTAGLATAATTSRRRVVLLLTGLSIALVVLVLVSAGVGQLRIPPLEVLSSILRRVGIETGLPVTHPNGESALWTVRFPRVTLGLLVGAGLAVGGVLMQGVFGNPLAEPGVVGVSSGAAAGACLVIVLGWTAMGEWGVALAAFIGGLLATILAYLTARQNGRTEVVTLVLTGVAVNAVAGAVIAFMTFLGDTQAREEIVFWQLGSLNGTRWVQVAVAAPLIVIGIIGAAVVARRLDLLALGERSARHVGVDVEKLRIGVIVLVAIATSAAVAFAGIIAFVGLVVPHVIRMIVGPAHRVLVPASVLGGAVVLLAADLVARTIVPYADLPIGMLTAIIGGPFFFWLLRRTRRGAGGWS</sequence>
<evidence type="ECO:0000256" key="5">
    <source>
        <dbReference type="ARBA" id="ARBA00022692"/>
    </source>
</evidence>
<organism evidence="9 10">
    <name type="scientific">Serinibacter arcticus</name>
    <dbReference type="NCBI Taxonomy" id="1655435"/>
    <lineage>
        <taxon>Bacteria</taxon>
        <taxon>Bacillati</taxon>
        <taxon>Actinomycetota</taxon>
        <taxon>Actinomycetes</taxon>
        <taxon>Micrococcales</taxon>
        <taxon>Beutenbergiaceae</taxon>
        <taxon>Serinibacter</taxon>
    </lineage>
</organism>
<reference evidence="9 10" key="1">
    <citation type="submission" date="2018-03" db="EMBL/GenBank/DDBJ databases">
        <title>Genome assembly of novel Miniimonas species PCH200.</title>
        <authorList>
            <person name="Thakur V."/>
            <person name="Kumar V."/>
            <person name="Singh D."/>
        </authorList>
    </citation>
    <scope>NUCLEOTIDE SEQUENCE [LARGE SCALE GENOMIC DNA]</scope>
    <source>
        <strain evidence="9 10">PCH200</strain>
    </source>
</reference>
<keyword evidence="10" id="KW-1185">Reference proteome</keyword>
<feature type="transmembrane region" description="Helical" evidence="8">
    <location>
        <begin position="16"/>
        <end position="37"/>
    </location>
</feature>
<keyword evidence="4" id="KW-1003">Cell membrane</keyword>
<feature type="transmembrane region" description="Helical" evidence="8">
    <location>
        <begin position="109"/>
        <end position="129"/>
    </location>
</feature>
<dbReference type="PANTHER" id="PTHR30472">
    <property type="entry name" value="FERRIC ENTEROBACTIN TRANSPORT SYSTEM PERMEASE PROTEIN"/>
    <property type="match status" value="1"/>
</dbReference>